<dbReference type="Proteomes" id="UP000652720">
    <property type="component" value="Unassembled WGS sequence"/>
</dbReference>
<reference evidence="2" key="2">
    <citation type="journal article" date="2014" name="Int. J. Syst. Evol. Microbiol.">
        <title>Complete genome sequence of Corynebacterium casei LMG S-19264T (=DSM 44701T), isolated from a smear-ripened cheese.</title>
        <authorList>
            <consortium name="US DOE Joint Genome Institute (JGI-PGF)"/>
            <person name="Walter F."/>
            <person name="Albersmeier A."/>
            <person name="Kalinowski J."/>
            <person name="Ruckert C."/>
        </authorList>
    </citation>
    <scope>NUCLEOTIDE SEQUENCE</scope>
    <source>
        <strain evidence="2">CGMCC 1.8885</strain>
    </source>
</reference>
<accession>A0AAV4K3D0</accession>
<evidence type="ECO:0000313" key="5">
    <source>
        <dbReference type="Proteomes" id="UP000652720"/>
    </source>
</evidence>
<comment type="caution">
    <text evidence="2">The sequence shown here is derived from an EMBL/GenBank/DDBJ whole genome shotgun (WGS) entry which is preliminary data.</text>
</comment>
<protein>
    <recommendedName>
        <fullName evidence="1">HTH cro/C1-type domain-containing protein</fullName>
    </recommendedName>
</protein>
<dbReference type="Pfam" id="PF13443">
    <property type="entry name" value="HTH_26"/>
    <property type="match status" value="1"/>
</dbReference>
<reference evidence="4" key="3">
    <citation type="journal article" date="2019" name="Int. J. Syst. Evol. Microbiol.">
        <title>The Global Catalogue of Microorganisms (GCM) 10K type strain sequencing project: providing services to taxonomists for standard genome sequencing and annotation.</title>
        <authorList>
            <consortium name="The Broad Institute Genomics Platform"/>
            <consortium name="The Broad Institute Genome Sequencing Center for Infectious Disease"/>
            <person name="Wu L."/>
            <person name="Ma J."/>
        </authorList>
    </citation>
    <scope>NUCLEOTIDE SEQUENCE [LARGE SCALE GENOMIC DNA]</scope>
    <source>
        <strain evidence="4">CGMCC 1.8884</strain>
    </source>
</reference>
<dbReference type="AlphaFoldDB" id="A0AAV4K3D0"/>
<feature type="domain" description="HTH cro/C1-type" evidence="1">
    <location>
        <begin position="23"/>
        <end position="90"/>
    </location>
</feature>
<reference evidence="3" key="1">
    <citation type="journal article" date="2014" name="Int. J. Syst. Evol. Microbiol.">
        <title>Complete genome of a new Firmicutes species belonging to the dominant human colonic microbiota ('Ruminococcus bicirculans') reveals two chromosomes and a selective capacity to utilize plant glucans.</title>
        <authorList>
            <consortium name="NISC Comparative Sequencing Program"/>
            <person name="Wegmann U."/>
            <person name="Louis P."/>
            <person name="Goesmann A."/>
            <person name="Henrissat B."/>
            <person name="Duncan S.H."/>
            <person name="Flint H.J."/>
        </authorList>
    </citation>
    <scope>NUCLEOTIDE SEQUENCE</scope>
    <source>
        <strain evidence="3">CGMCC 1.8884</strain>
    </source>
</reference>
<dbReference type="Gene3D" id="1.10.260.40">
    <property type="entry name" value="lambda repressor-like DNA-binding domains"/>
    <property type="match status" value="1"/>
</dbReference>
<dbReference type="GO" id="GO:0003677">
    <property type="term" value="F:DNA binding"/>
    <property type="evidence" value="ECO:0007669"/>
    <property type="project" value="InterPro"/>
</dbReference>
<organism evidence="2 5">
    <name type="scientific">Deinococcus wulumuqiensis</name>
    <dbReference type="NCBI Taxonomy" id="980427"/>
    <lineage>
        <taxon>Bacteria</taxon>
        <taxon>Thermotogati</taxon>
        <taxon>Deinococcota</taxon>
        <taxon>Deinococci</taxon>
        <taxon>Deinococcales</taxon>
        <taxon>Deinococcaceae</taxon>
        <taxon>Deinococcus</taxon>
    </lineage>
</organism>
<dbReference type="InterPro" id="IPR010982">
    <property type="entry name" value="Lambda_DNA-bd_dom_sf"/>
</dbReference>
<reference evidence="2" key="4">
    <citation type="submission" date="2023-08" db="EMBL/GenBank/DDBJ databases">
        <authorList>
            <person name="Sun Q."/>
            <person name="Zhou Y."/>
        </authorList>
    </citation>
    <scope>NUCLEOTIDE SEQUENCE</scope>
    <source>
        <strain evidence="3">CGMCC 1.8884</strain>
        <strain evidence="2">CGMCC 1.8885</strain>
    </source>
</reference>
<name>A0AAV4K3D0_9DEIO</name>
<evidence type="ECO:0000259" key="1">
    <source>
        <dbReference type="Pfam" id="PF13443"/>
    </source>
</evidence>
<dbReference type="InterPro" id="IPR001387">
    <property type="entry name" value="Cro/C1-type_HTH"/>
</dbReference>
<evidence type="ECO:0000313" key="3">
    <source>
        <dbReference type="EMBL" id="GGP28714.1"/>
    </source>
</evidence>
<gene>
    <name evidence="3" type="ORF">GCM10008021_03650</name>
    <name evidence="2" type="ORF">GCM10010914_06980</name>
</gene>
<keyword evidence="4" id="KW-1185">Reference proteome</keyword>
<dbReference type="EMBL" id="BMMA01000004">
    <property type="protein sequence ID" value="GGI75372.1"/>
    <property type="molecule type" value="Genomic_DNA"/>
</dbReference>
<proteinExistence type="predicted"/>
<sequence length="91" mass="10313">MEAMRSSAATHYTGGMVKWRVGQFLEQNGITPYKLSEKTRGRISRNTIYEIARADTKQVKLETLDTLISTLRVMTGKSVQITDLLEYVADE</sequence>
<dbReference type="Proteomes" id="UP000630135">
    <property type="component" value="Unassembled WGS sequence"/>
</dbReference>
<evidence type="ECO:0000313" key="4">
    <source>
        <dbReference type="Proteomes" id="UP000630135"/>
    </source>
</evidence>
<evidence type="ECO:0000313" key="2">
    <source>
        <dbReference type="EMBL" id="GGI75372.1"/>
    </source>
</evidence>
<dbReference type="EMBL" id="BMLZ01000003">
    <property type="protein sequence ID" value="GGP28714.1"/>
    <property type="molecule type" value="Genomic_DNA"/>
</dbReference>